<dbReference type="OrthoDB" id="5645859at2"/>
<gene>
    <name evidence="5" type="ORF">DV711_02625</name>
</gene>
<comment type="caution">
    <text evidence="5">The sequence shown here is derived from an EMBL/GenBank/DDBJ whole genome shotgun (WGS) entry which is preliminary data.</text>
</comment>
<feature type="transmembrane region" description="Helical" evidence="3">
    <location>
        <begin position="23"/>
        <end position="40"/>
    </location>
</feature>
<dbReference type="Pfam" id="PF00990">
    <property type="entry name" value="GGDEF"/>
    <property type="match status" value="1"/>
</dbReference>
<reference evidence="5 6" key="1">
    <citation type="submission" date="2018-07" db="EMBL/GenBank/DDBJ databases">
        <title>Motiliproteus coralliicola sp. nov., a bacterium isolated from Coral.</title>
        <authorList>
            <person name="Wang G."/>
        </authorList>
    </citation>
    <scope>NUCLEOTIDE SEQUENCE [LARGE SCALE GENOMIC DNA]</scope>
    <source>
        <strain evidence="5 6">C34</strain>
    </source>
</reference>
<dbReference type="InterPro" id="IPR029787">
    <property type="entry name" value="Nucleotide_cyclase"/>
</dbReference>
<name>A0A369WS47_9GAMM</name>
<evidence type="ECO:0000313" key="6">
    <source>
        <dbReference type="Proteomes" id="UP000253769"/>
    </source>
</evidence>
<dbReference type="PANTHER" id="PTHR45138">
    <property type="entry name" value="REGULATORY COMPONENTS OF SENSORY TRANSDUCTION SYSTEM"/>
    <property type="match status" value="1"/>
</dbReference>
<dbReference type="EC" id="2.7.7.65" evidence="1"/>
<organism evidence="5 6">
    <name type="scientific">Motiliproteus coralliicola</name>
    <dbReference type="NCBI Taxonomy" id="2283196"/>
    <lineage>
        <taxon>Bacteria</taxon>
        <taxon>Pseudomonadati</taxon>
        <taxon>Pseudomonadota</taxon>
        <taxon>Gammaproteobacteria</taxon>
        <taxon>Oceanospirillales</taxon>
        <taxon>Oceanospirillaceae</taxon>
        <taxon>Motiliproteus</taxon>
    </lineage>
</organism>
<dbReference type="InterPro" id="IPR050469">
    <property type="entry name" value="Diguanylate_Cyclase"/>
</dbReference>
<dbReference type="AlphaFoldDB" id="A0A369WS47"/>
<dbReference type="CDD" id="cd01949">
    <property type="entry name" value="GGDEF"/>
    <property type="match status" value="1"/>
</dbReference>
<evidence type="ECO:0000256" key="2">
    <source>
        <dbReference type="ARBA" id="ARBA00034247"/>
    </source>
</evidence>
<dbReference type="PROSITE" id="PS50887">
    <property type="entry name" value="GGDEF"/>
    <property type="match status" value="1"/>
</dbReference>
<evidence type="ECO:0000313" key="5">
    <source>
        <dbReference type="EMBL" id="RDE24502.1"/>
    </source>
</evidence>
<dbReference type="InterPro" id="IPR043128">
    <property type="entry name" value="Rev_trsase/Diguanyl_cyclase"/>
</dbReference>
<keyword evidence="3" id="KW-0812">Transmembrane</keyword>
<sequence length="436" mass="48391">MVTVLVRCRIVILTMMSSSSKDLVISAVVALSTLMLAAYMDANEKFIEWAEQYEEFEVDELPVAAAAVAICLAWFAWRRWRELNEAQSALKLRLQQIEALSIAEQRGKESAIEKSQQLSLVGEMTEALLISSTRDEALRVFNSYACQLSQSNAGAVILRTEQGCDPIVTQWGDLSGRFGLLDFTSCWSHRSNKVYDTEMGFCERSCGCKAPRQLCMPVTNGADCHGVISVELVGLREDEAAAVTQALMPAAGVLAITLSNLNLRENLFHQSIRDPLTGLLNRRGWQEKVKFVNADKRFESPFSIITVDIDDFKQINDQLGHESGDRALRILSETIGENTRSVDLVCRLGGDEVLMLLPEMDSQQSIDKVALIARIFKRKCQQQFNCNTLAFSLSSGIASYPEDGADVHELVAQSDNYLYSAKYQGKDCIASGLTKE</sequence>
<dbReference type="InterPro" id="IPR000160">
    <property type="entry name" value="GGDEF_dom"/>
</dbReference>
<dbReference type="Gene3D" id="3.30.70.270">
    <property type="match status" value="1"/>
</dbReference>
<accession>A0A369WS47</accession>
<dbReference type="PANTHER" id="PTHR45138:SF9">
    <property type="entry name" value="DIGUANYLATE CYCLASE DGCM-RELATED"/>
    <property type="match status" value="1"/>
</dbReference>
<feature type="domain" description="GGDEF" evidence="4">
    <location>
        <begin position="300"/>
        <end position="434"/>
    </location>
</feature>
<dbReference type="SUPFAM" id="SSF55073">
    <property type="entry name" value="Nucleotide cyclase"/>
    <property type="match status" value="1"/>
</dbReference>
<dbReference type="GO" id="GO:0052621">
    <property type="term" value="F:diguanylate cyclase activity"/>
    <property type="evidence" value="ECO:0007669"/>
    <property type="project" value="UniProtKB-EC"/>
</dbReference>
<dbReference type="EMBL" id="QQOH01000001">
    <property type="protein sequence ID" value="RDE24502.1"/>
    <property type="molecule type" value="Genomic_DNA"/>
</dbReference>
<protein>
    <recommendedName>
        <fullName evidence="1">diguanylate cyclase</fullName>
        <ecNumber evidence="1">2.7.7.65</ecNumber>
    </recommendedName>
</protein>
<evidence type="ECO:0000256" key="1">
    <source>
        <dbReference type="ARBA" id="ARBA00012528"/>
    </source>
</evidence>
<evidence type="ECO:0000259" key="4">
    <source>
        <dbReference type="PROSITE" id="PS50887"/>
    </source>
</evidence>
<keyword evidence="3" id="KW-0472">Membrane</keyword>
<dbReference type="NCBIfam" id="TIGR00254">
    <property type="entry name" value="GGDEF"/>
    <property type="match status" value="1"/>
</dbReference>
<comment type="catalytic activity">
    <reaction evidence="2">
        <text>2 GTP = 3',3'-c-di-GMP + 2 diphosphate</text>
        <dbReference type="Rhea" id="RHEA:24898"/>
        <dbReference type="ChEBI" id="CHEBI:33019"/>
        <dbReference type="ChEBI" id="CHEBI:37565"/>
        <dbReference type="ChEBI" id="CHEBI:58805"/>
        <dbReference type="EC" id="2.7.7.65"/>
    </reaction>
</comment>
<proteinExistence type="predicted"/>
<keyword evidence="6" id="KW-1185">Reference proteome</keyword>
<dbReference type="Proteomes" id="UP000253769">
    <property type="component" value="Unassembled WGS sequence"/>
</dbReference>
<evidence type="ECO:0000256" key="3">
    <source>
        <dbReference type="SAM" id="Phobius"/>
    </source>
</evidence>
<dbReference type="SMART" id="SM00267">
    <property type="entry name" value="GGDEF"/>
    <property type="match status" value="1"/>
</dbReference>
<keyword evidence="3" id="KW-1133">Transmembrane helix</keyword>